<dbReference type="GO" id="GO:0016787">
    <property type="term" value="F:hydrolase activity"/>
    <property type="evidence" value="ECO:0007669"/>
    <property type="project" value="UniProtKB-KW"/>
</dbReference>
<evidence type="ECO:0000313" key="8">
    <source>
        <dbReference type="Proteomes" id="UP000284998"/>
    </source>
</evidence>
<dbReference type="EMBL" id="QRJS01000023">
    <property type="protein sequence ID" value="RHH43309.1"/>
    <property type="molecule type" value="Genomic_DNA"/>
</dbReference>
<dbReference type="Proteomes" id="UP000284361">
    <property type="component" value="Unassembled WGS sequence"/>
</dbReference>
<reference evidence="5 6" key="1">
    <citation type="submission" date="2018-08" db="EMBL/GenBank/DDBJ databases">
        <title>A genome reference for cultivated species of the human gut microbiota.</title>
        <authorList>
            <person name="Zou Y."/>
            <person name="Xue W."/>
            <person name="Luo G."/>
        </authorList>
    </citation>
    <scope>NUCLEOTIDE SEQUENCE [LARGE SCALE GENOMIC DNA]</scope>
    <source>
        <strain evidence="4 7">AF39-11</strain>
        <strain evidence="3 8">AM17-44</strain>
        <strain evidence="2 6">AM31-10</strain>
        <strain evidence="1 5">OM06-2</strain>
    </source>
</reference>
<dbReference type="InterPro" id="IPR036866">
    <property type="entry name" value="RibonucZ/Hydroxyglut_hydro"/>
</dbReference>
<organism evidence="1 5">
    <name type="scientific">Phocaeicola plebeius</name>
    <dbReference type="NCBI Taxonomy" id="310297"/>
    <lineage>
        <taxon>Bacteria</taxon>
        <taxon>Pseudomonadati</taxon>
        <taxon>Bacteroidota</taxon>
        <taxon>Bacteroidia</taxon>
        <taxon>Bacteroidales</taxon>
        <taxon>Bacteroidaceae</taxon>
        <taxon>Phocaeicola</taxon>
    </lineage>
</organism>
<evidence type="ECO:0000313" key="5">
    <source>
        <dbReference type="Proteomes" id="UP000260814"/>
    </source>
</evidence>
<evidence type="ECO:0000313" key="6">
    <source>
        <dbReference type="Proteomes" id="UP000284361"/>
    </source>
</evidence>
<dbReference type="PANTHER" id="PTHR42967:SF1">
    <property type="entry name" value="MBL FOLD METALLO-HYDROLASE"/>
    <property type="match status" value="1"/>
</dbReference>
<keyword evidence="1" id="KW-0378">Hydrolase</keyword>
<dbReference type="RefSeq" id="WP_117701855.1">
    <property type="nucleotide sequence ID" value="NZ_DBFVRS010000015.1"/>
</dbReference>
<dbReference type="Proteomes" id="UP000260814">
    <property type="component" value="Unassembled WGS sequence"/>
</dbReference>
<name>A0A3E4Z8G0_9BACT</name>
<dbReference type="SUPFAM" id="SSF56281">
    <property type="entry name" value="Metallo-hydrolase/oxidoreductase"/>
    <property type="match status" value="1"/>
</dbReference>
<comment type="caution">
    <text evidence="1">The sequence shown here is derived from an EMBL/GenBank/DDBJ whole genome shotgun (WGS) entry which is preliminary data.</text>
</comment>
<dbReference type="EMBL" id="QROI01000009">
    <property type="protein sequence ID" value="RHL15720.1"/>
    <property type="molecule type" value="Genomic_DNA"/>
</dbReference>
<gene>
    <name evidence="4" type="ORF">DW035_07050</name>
    <name evidence="3" type="ORF">DW204_09695</name>
    <name evidence="2" type="ORF">DW789_15345</name>
    <name evidence="1" type="ORF">DXB87_08425</name>
</gene>
<evidence type="ECO:0000313" key="7">
    <source>
        <dbReference type="Proteomes" id="UP000284916"/>
    </source>
</evidence>
<evidence type="ECO:0000313" key="1">
    <source>
        <dbReference type="EMBL" id="RGM91312.1"/>
    </source>
</evidence>
<dbReference type="AlphaFoldDB" id="A0A3E4Z8G0"/>
<evidence type="ECO:0000313" key="4">
    <source>
        <dbReference type="EMBL" id="RHL15720.1"/>
    </source>
</evidence>
<proteinExistence type="predicted"/>
<dbReference type="EMBL" id="QSTW01000009">
    <property type="protein sequence ID" value="RGM91312.1"/>
    <property type="molecule type" value="Genomic_DNA"/>
</dbReference>
<dbReference type="Gene3D" id="3.60.15.10">
    <property type="entry name" value="Ribonuclease Z/Hydroxyacylglutathione hydrolase-like"/>
    <property type="match status" value="1"/>
</dbReference>
<dbReference type="Proteomes" id="UP000284916">
    <property type="component" value="Unassembled WGS sequence"/>
</dbReference>
<evidence type="ECO:0000313" key="2">
    <source>
        <dbReference type="EMBL" id="RHD47440.1"/>
    </source>
</evidence>
<protein>
    <submittedName>
        <fullName evidence="1">MBL fold metallo-hydrolase</fullName>
    </submittedName>
</protein>
<dbReference type="PANTHER" id="PTHR42967">
    <property type="entry name" value="METAL DEPENDENT HYDROLASE"/>
    <property type="match status" value="1"/>
</dbReference>
<dbReference type="Proteomes" id="UP000284998">
    <property type="component" value="Unassembled WGS sequence"/>
</dbReference>
<sequence>MKLIYLYHSGFALLGEGYTLIFDYFEDSVSADKGIVHEQLLSREGRLYVFSSHAHADHFNRQILSWKALRPDIVYLLSTDIPLSDQDKENGNFHTLAKGDTYRDEYLTVRAFGSTDIGISFLVQTPEGATVFHAGDLNNWHWMDESPEEEWKRDEAFFLRELEDIAVCKAKMDIVLFPVDPRLGKEYMRGPLQFVKRIKTTIFVPMHFDEAFEKASAFAPLAASEGTQVLTPVRRGETLNLDHYINLK</sequence>
<evidence type="ECO:0000313" key="3">
    <source>
        <dbReference type="EMBL" id="RHH43309.1"/>
    </source>
</evidence>
<dbReference type="EMBL" id="QSJG01000054">
    <property type="protein sequence ID" value="RHD47440.1"/>
    <property type="molecule type" value="Genomic_DNA"/>
</dbReference>
<accession>A0A3E4Z8G0</accession>